<evidence type="ECO:0000256" key="1">
    <source>
        <dbReference type="ARBA" id="ARBA00023224"/>
    </source>
</evidence>
<evidence type="ECO:0000259" key="5">
    <source>
        <dbReference type="PROSITE" id="PS50111"/>
    </source>
</evidence>
<dbReference type="SUPFAM" id="SSF58104">
    <property type="entry name" value="Methyl-accepting chemotaxis protein (MCP) signaling domain"/>
    <property type="match status" value="1"/>
</dbReference>
<dbReference type="Pfam" id="PF12729">
    <property type="entry name" value="4HB_MCP_1"/>
    <property type="match status" value="1"/>
</dbReference>
<dbReference type="Pfam" id="PF00672">
    <property type="entry name" value="HAMP"/>
    <property type="match status" value="1"/>
</dbReference>
<keyword evidence="4" id="KW-0472">Membrane</keyword>
<dbReference type="InterPro" id="IPR024478">
    <property type="entry name" value="HlyB_4HB_MCP"/>
</dbReference>
<dbReference type="SMART" id="SM00283">
    <property type="entry name" value="MA"/>
    <property type="match status" value="1"/>
</dbReference>
<name>A0ABV1QUE1_9HYPH</name>
<dbReference type="EMBL" id="JBELQE010000126">
    <property type="protein sequence ID" value="MER2253013.1"/>
    <property type="molecule type" value="Genomic_DNA"/>
</dbReference>
<organism evidence="7 8">
    <name type="scientific">Methylorubrum podarium</name>
    <dbReference type="NCBI Taxonomy" id="200476"/>
    <lineage>
        <taxon>Bacteria</taxon>
        <taxon>Pseudomonadati</taxon>
        <taxon>Pseudomonadota</taxon>
        <taxon>Alphaproteobacteria</taxon>
        <taxon>Hyphomicrobiales</taxon>
        <taxon>Methylobacteriaceae</taxon>
        <taxon>Methylorubrum</taxon>
    </lineage>
</organism>
<dbReference type="PANTHER" id="PTHR32089:SF112">
    <property type="entry name" value="LYSOZYME-LIKE PROTEIN-RELATED"/>
    <property type="match status" value="1"/>
</dbReference>
<dbReference type="SMART" id="SM00304">
    <property type="entry name" value="HAMP"/>
    <property type="match status" value="1"/>
</dbReference>
<feature type="domain" description="Methyl-accepting transducer" evidence="5">
    <location>
        <begin position="300"/>
        <end position="529"/>
    </location>
</feature>
<keyword evidence="4" id="KW-0812">Transmembrane</keyword>
<evidence type="ECO:0000259" key="6">
    <source>
        <dbReference type="PROSITE" id="PS50885"/>
    </source>
</evidence>
<dbReference type="PANTHER" id="PTHR32089">
    <property type="entry name" value="METHYL-ACCEPTING CHEMOTAXIS PROTEIN MCPB"/>
    <property type="match status" value="1"/>
</dbReference>
<dbReference type="Gene3D" id="6.10.340.10">
    <property type="match status" value="1"/>
</dbReference>
<reference evidence="7 8" key="1">
    <citation type="submission" date="2024-06" db="EMBL/GenBank/DDBJ databases">
        <authorList>
            <person name="Campbell A.G."/>
        </authorList>
    </citation>
    <scope>NUCLEOTIDE SEQUENCE [LARGE SCALE GENOMIC DNA]</scope>
    <source>
        <strain evidence="7 8">EM12</strain>
    </source>
</reference>
<dbReference type="PROSITE" id="PS50885">
    <property type="entry name" value="HAMP"/>
    <property type="match status" value="1"/>
</dbReference>
<feature type="transmembrane region" description="Helical" evidence="4">
    <location>
        <begin position="185"/>
        <end position="209"/>
    </location>
</feature>
<dbReference type="CDD" id="cd06225">
    <property type="entry name" value="HAMP"/>
    <property type="match status" value="1"/>
</dbReference>
<evidence type="ECO:0000256" key="2">
    <source>
        <dbReference type="ARBA" id="ARBA00029447"/>
    </source>
</evidence>
<dbReference type="PROSITE" id="PS50111">
    <property type="entry name" value="CHEMOTAXIS_TRANSDUC_2"/>
    <property type="match status" value="1"/>
</dbReference>
<dbReference type="Pfam" id="PF00015">
    <property type="entry name" value="MCPsignal"/>
    <property type="match status" value="1"/>
</dbReference>
<feature type="domain" description="HAMP" evidence="6">
    <location>
        <begin position="206"/>
        <end position="259"/>
    </location>
</feature>
<dbReference type="InterPro" id="IPR004089">
    <property type="entry name" value="MCPsignal_dom"/>
</dbReference>
<dbReference type="SUPFAM" id="SSF158472">
    <property type="entry name" value="HAMP domain-like"/>
    <property type="match status" value="1"/>
</dbReference>
<dbReference type="Gene3D" id="1.10.287.950">
    <property type="entry name" value="Methyl-accepting chemotaxis protein"/>
    <property type="match status" value="1"/>
</dbReference>
<proteinExistence type="inferred from homology"/>
<dbReference type="Proteomes" id="UP001480955">
    <property type="component" value="Unassembled WGS sequence"/>
</dbReference>
<dbReference type="InterPro" id="IPR003660">
    <property type="entry name" value="HAMP_dom"/>
</dbReference>
<comment type="similarity">
    <text evidence="2">Belongs to the methyl-accepting chemotaxis (MCP) protein family.</text>
</comment>
<comment type="caution">
    <text evidence="7">The sequence shown here is derived from an EMBL/GenBank/DDBJ whole genome shotgun (WGS) entry which is preliminary data.</text>
</comment>
<sequence length="556" mass="58489">MSLKIKGTLFTLIGGLSIAIVVQGVVATSQLRTVRDRASELSENWMPSVRELGELKYRITRLRLVDARFVTAVEPVAELDRISEQRLAEAARTADRYASLIASDEERNLWDAYRRSWSDYLGVRTQLKAAAYDNDHKRMRELFAASRASFDAALKQLDEDTALNIKGGDQSKADAESAYGHAIRMTVVLCCVALAIALAGLAFVILGLTRPLDRLIGRMRRLAEGDAETDVPHLDRTNEIGAIAGAVEASRVNLIRTRRLEEETEQARASAAEQRKAGMRQMADGFEAAVGSIVGMVSSSATELRATAEQLTSTAAQTASRSVSVAASAEEASSTVGAAAAAAEELGASVREIGRQVQGSAELAQMAVAEADKTAGLVQTLKLTSAKIGDMVGLISNIASQTNLLALNATIEAARAGEAGRGFAVVATEVKELAGQTARATDEIAGQIGAIQGATDQAVIAIGGITNRIRDIDSTAASIAAAVEQQSAATQEIVRNVAQAASGTNEVTSSVTGVAQASEETGNAAGHLLSAASELSQQSEHLNTEVSRFLQTVRAA</sequence>
<evidence type="ECO:0000313" key="8">
    <source>
        <dbReference type="Proteomes" id="UP001480955"/>
    </source>
</evidence>
<protein>
    <submittedName>
        <fullName evidence="7">Methyl-accepting chemotaxis protein</fullName>
    </submittedName>
</protein>
<evidence type="ECO:0000313" key="7">
    <source>
        <dbReference type="EMBL" id="MER2253013.1"/>
    </source>
</evidence>
<dbReference type="RefSeq" id="WP_350397226.1">
    <property type="nucleotide sequence ID" value="NZ_JBELQE010000126.1"/>
</dbReference>
<keyword evidence="8" id="KW-1185">Reference proteome</keyword>
<evidence type="ECO:0000256" key="4">
    <source>
        <dbReference type="SAM" id="Phobius"/>
    </source>
</evidence>
<keyword evidence="1 3" id="KW-0807">Transducer</keyword>
<dbReference type="InterPro" id="IPR004090">
    <property type="entry name" value="Chemotax_Me-accpt_rcpt"/>
</dbReference>
<gene>
    <name evidence="7" type="ORF">ABS772_24140</name>
</gene>
<accession>A0ABV1QUE1</accession>
<dbReference type="PRINTS" id="PR00260">
    <property type="entry name" value="CHEMTRNSDUCR"/>
</dbReference>
<evidence type="ECO:0000256" key="3">
    <source>
        <dbReference type="PROSITE-ProRule" id="PRU00284"/>
    </source>
</evidence>
<keyword evidence="4" id="KW-1133">Transmembrane helix</keyword>